<accession>M5UJJ1</accession>
<evidence type="ECO:0000313" key="2">
    <source>
        <dbReference type="Proteomes" id="UP000011885"/>
    </source>
</evidence>
<protein>
    <submittedName>
        <fullName evidence="1">Uncharacterized protein</fullName>
    </submittedName>
</protein>
<name>M5UJJ1_9BACT</name>
<gene>
    <name evidence="1" type="ORF">RSSM_02380</name>
</gene>
<organism evidence="1 2">
    <name type="scientific">Rhodopirellula sallentina SM41</name>
    <dbReference type="NCBI Taxonomy" id="1263870"/>
    <lineage>
        <taxon>Bacteria</taxon>
        <taxon>Pseudomonadati</taxon>
        <taxon>Planctomycetota</taxon>
        <taxon>Planctomycetia</taxon>
        <taxon>Pirellulales</taxon>
        <taxon>Pirellulaceae</taxon>
        <taxon>Rhodopirellula</taxon>
    </lineage>
</organism>
<keyword evidence="2" id="KW-1185">Reference proteome</keyword>
<reference evidence="1 2" key="1">
    <citation type="journal article" date="2013" name="Mar. Genomics">
        <title>Expression of sulfatases in Rhodopirellula baltica and the diversity of sulfatases in the genus Rhodopirellula.</title>
        <authorList>
            <person name="Wegner C.E."/>
            <person name="Richter-Heitmann T."/>
            <person name="Klindworth A."/>
            <person name="Klockow C."/>
            <person name="Richter M."/>
            <person name="Achstetter T."/>
            <person name="Glockner F.O."/>
            <person name="Harder J."/>
        </authorList>
    </citation>
    <scope>NUCLEOTIDE SEQUENCE [LARGE SCALE GENOMIC DNA]</scope>
    <source>
        <strain evidence="1 2">SM41</strain>
    </source>
</reference>
<sequence length="103" mass="12027">MRIRKVERASSASPSDTSLCNGILLSIYRERKSHHVIVDPPNRNDLRRVAIETFLSKKFHGDLYDASYSCTSCFGRCSARRKRVQRQRLWPPEIPVRRLRISL</sequence>
<comment type="caution">
    <text evidence="1">The sequence shown here is derived from an EMBL/GenBank/DDBJ whole genome shotgun (WGS) entry which is preliminary data.</text>
</comment>
<proteinExistence type="predicted"/>
<dbReference type="EMBL" id="ANOH01000164">
    <property type="protein sequence ID" value="EMI56183.1"/>
    <property type="molecule type" value="Genomic_DNA"/>
</dbReference>
<dbReference type="PATRIC" id="fig|1263870.3.peg.2531"/>
<evidence type="ECO:0000313" key="1">
    <source>
        <dbReference type="EMBL" id="EMI56183.1"/>
    </source>
</evidence>
<dbReference type="AlphaFoldDB" id="M5UJJ1"/>
<dbReference type="Proteomes" id="UP000011885">
    <property type="component" value="Unassembled WGS sequence"/>
</dbReference>